<dbReference type="InterPro" id="IPR023210">
    <property type="entry name" value="NADP_OxRdtase_dom"/>
</dbReference>
<sequence length="343" mass="37957">MATTNKLYHTLGQNGPKLPGIGYGAMTIEGGYGGGNTEEAALEILRTAAEECTLIDTSNVYGDPRAPGRNESLIGKLLQDREYRSKVFICTKFGLVMGIKDGSLVIDARGDPEYVRQCCEESLKRLQVDQIDLYYQHRVDRSRPIEETWGELKKLQEEGKVKYLGISEATPDEIRRAHAIAPITALQIEFSPFTPDIRENGILDTCRELGIAIVAYSPLGRGMISGEYTSPDQFEASDYRRFMPRFQGEAFTENLKLVEAIKNIASKKGVSPTQLTLAWVLAQGEDFFVIPGTRSLSKLKDNIAAGSITISEEEKEEIESVIARIKVIGDRAFSPAGVKLNAW</sequence>
<dbReference type="InterPro" id="IPR050791">
    <property type="entry name" value="Aldo-Keto_reductase"/>
</dbReference>
<dbReference type="AlphaFoldDB" id="G4TF70"/>
<dbReference type="InterPro" id="IPR020471">
    <property type="entry name" value="AKR"/>
</dbReference>
<organism evidence="3 4">
    <name type="scientific">Serendipita indica (strain DSM 11827)</name>
    <name type="common">Root endophyte fungus</name>
    <name type="synonym">Piriformospora indica</name>
    <dbReference type="NCBI Taxonomy" id="1109443"/>
    <lineage>
        <taxon>Eukaryota</taxon>
        <taxon>Fungi</taxon>
        <taxon>Dikarya</taxon>
        <taxon>Basidiomycota</taxon>
        <taxon>Agaricomycotina</taxon>
        <taxon>Agaricomycetes</taxon>
        <taxon>Sebacinales</taxon>
        <taxon>Serendipitaceae</taxon>
        <taxon>Serendipita</taxon>
    </lineage>
</organism>
<dbReference type="Pfam" id="PF00248">
    <property type="entry name" value="Aldo_ket_red"/>
    <property type="match status" value="1"/>
</dbReference>
<name>G4TF70_SERID</name>
<feature type="domain" description="NADP-dependent oxidoreductase" evidence="2">
    <location>
        <begin position="21"/>
        <end position="322"/>
    </location>
</feature>
<dbReference type="EMBL" id="CAFZ01000068">
    <property type="protein sequence ID" value="CCA69974.1"/>
    <property type="molecule type" value="Genomic_DNA"/>
</dbReference>
<dbReference type="OMA" id="HIVANGR"/>
<protein>
    <submittedName>
        <fullName evidence="3">Related to pyridoxine 4-dehydrogenase</fullName>
    </submittedName>
</protein>
<evidence type="ECO:0000313" key="3">
    <source>
        <dbReference type="EMBL" id="CCA69974.1"/>
    </source>
</evidence>
<dbReference type="InterPro" id="IPR036812">
    <property type="entry name" value="NAD(P)_OxRdtase_dom_sf"/>
</dbReference>
<dbReference type="SUPFAM" id="SSF51430">
    <property type="entry name" value="NAD(P)-linked oxidoreductase"/>
    <property type="match status" value="1"/>
</dbReference>
<reference evidence="3 4" key="1">
    <citation type="journal article" date="2011" name="PLoS Pathog.">
        <title>Endophytic Life Strategies Decoded by Genome and Transcriptome Analyses of the Mutualistic Root Symbiont Piriformospora indica.</title>
        <authorList>
            <person name="Zuccaro A."/>
            <person name="Lahrmann U."/>
            <person name="Guldener U."/>
            <person name="Langen G."/>
            <person name="Pfiffi S."/>
            <person name="Biedenkopf D."/>
            <person name="Wong P."/>
            <person name="Samans B."/>
            <person name="Grimm C."/>
            <person name="Basiewicz M."/>
            <person name="Murat C."/>
            <person name="Martin F."/>
            <person name="Kogel K.H."/>
        </authorList>
    </citation>
    <scope>NUCLEOTIDE SEQUENCE [LARGE SCALE GENOMIC DNA]</scope>
    <source>
        <strain evidence="3 4">DSM 11827</strain>
    </source>
</reference>
<dbReference type="STRING" id="1109443.G4TF70"/>
<dbReference type="eggNOG" id="KOG1575">
    <property type="taxonomic scope" value="Eukaryota"/>
</dbReference>
<accession>G4TF70</accession>
<evidence type="ECO:0000259" key="2">
    <source>
        <dbReference type="Pfam" id="PF00248"/>
    </source>
</evidence>
<keyword evidence="1" id="KW-0560">Oxidoreductase</keyword>
<evidence type="ECO:0000256" key="1">
    <source>
        <dbReference type="ARBA" id="ARBA00023002"/>
    </source>
</evidence>
<proteinExistence type="predicted"/>
<dbReference type="PANTHER" id="PTHR43625">
    <property type="entry name" value="AFLATOXIN B1 ALDEHYDE REDUCTASE"/>
    <property type="match status" value="1"/>
</dbReference>
<gene>
    <name evidence="3" type="ORF">PIIN_03914</name>
</gene>
<dbReference type="Gene3D" id="3.20.20.100">
    <property type="entry name" value="NADP-dependent oxidoreductase domain"/>
    <property type="match status" value="1"/>
</dbReference>
<dbReference type="PANTHER" id="PTHR43625:SF40">
    <property type="entry name" value="ALDO-KETO REDUCTASE YAKC [NADP(+)]"/>
    <property type="match status" value="1"/>
</dbReference>
<keyword evidence="4" id="KW-1185">Reference proteome</keyword>
<dbReference type="InParanoid" id="G4TF70"/>
<dbReference type="Proteomes" id="UP000007148">
    <property type="component" value="Unassembled WGS sequence"/>
</dbReference>
<comment type="caution">
    <text evidence="3">The sequence shown here is derived from an EMBL/GenBank/DDBJ whole genome shotgun (WGS) entry which is preliminary data.</text>
</comment>
<dbReference type="PRINTS" id="PR00069">
    <property type="entry name" value="ALDKETRDTASE"/>
</dbReference>
<dbReference type="OrthoDB" id="37537at2759"/>
<evidence type="ECO:0000313" key="4">
    <source>
        <dbReference type="Proteomes" id="UP000007148"/>
    </source>
</evidence>
<dbReference type="GO" id="GO:0005737">
    <property type="term" value="C:cytoplasm"/>
    <property type="evidence" value="ECO:0007669"/>
    <property type="project" value="TreeGrafter"/>
</dbReference>
<dbReference type="HOGENOM" id="CLU_023205_2_1_1"/>
<dbReference type="GO" id="GO:0016491">
    <property type="term" value="F:oxidoreductase activity"/>
    <property type="evidence" value="ECO:0007669"/>
    <property type="project" value="UniProtKB-KW"/>
</dbReference>
<dbReference type="FunCoup" id="G4TF70">
    <property type="interactions" value="271"/>
</dbReference>